<dbReference type="PANTHER" id="PTHR11878:SF65">
    <property type="entry name" value="NA_CA-EXCHANGE PROTEIN, ISOFORM G"/>
    <property type="match status" value="1"/>
</dbReference>
<keyword evidence="4" id="KW-0813">Transport</keyword>
<organism evidence="7 8">
    <name type="scientific">Pelomonas cellulosilytica</name>
    <dbReference type="NCBI Taxonomy" id="2906762"/>
    <lineage>
        <taxon>Bacteria</taxon>
        <taxon>Pseudomonadati</taxon>
        <taxon>Pseudomonadota</taxon>
        <taxon>Betaproteobacteria</taxon>
        <taxon>Burkholderiales</taxon>
        <taxon>Sphaerotilaceae</taxon>
        <taxon>Roseateles</taxon>
    </lineage>
</organism>
<dbReference type="Pfam" id="PF03160">
    <property type="entry name" value="Calx-beta"/>
    <property type="match status" value="2"/>
</dbReference>
<evidence type="ECO:0000313" key="7">
    <source>
        <dbReference type="EMBL" id="MCE4553643.1"/>
    </source>
</evidence>
<dbReference type="Gene3D" id="2.60.40.2030">
    <property type="match status" value="2"/>
</dbReference>
<dbReference type="RefSeq" id="WP_233370358.1">
    <property type="nucleotide sequence ID" value="NZ_JAJTWU010000002.1"/>
</dbReference>
<dbReference type="InterPro" id="IPR003644">
    <property type="entry name" value="Calx_beta"/>
</dbReference>
<keyword evidence="4" id="KW-0406">Ion transport</keyword>
<evidence type="ECO:0000313" key="8">
    <source>
        <dbReference type="Proteomes" id="UP001200741"/>
    </source>
</evidence>
<proteinExistence type="predicted"/>
<keyword evidence="3" id="KW-0106">Calcium</keyword>
<keyword evidence="2" id="KW-0677">Repeat</keyword>
<keyword evidence="8" id="KW-1185">Reference proteome</keyword>
<evidence type="ECO:0000256" key="3">
    <source>
        <dbReference type="ARBA" id="ARBA00022837"/>
    </source>
</evidence>
<comment type="caution">
    <text evidence="7">The sequence shown here is derived from an EMBL/GenBank/DDBJ whole genome shotgun (WGS) entry which is preliminary data.</text>
</comment>
<feature type="chain" id="PRO_5047055263" description="Calx-beta domain-containing protein" evidence="5">
    <location>
        <begin position="30"/>
        <end position="442"/>
    </location>
</feature>
<gene>
    <name evidence="7" type="ORF">LXT13_04180</name>
</gene>
<protein>
    <recommendedName>
        <fullName evidence="6">Calx-beta domain-containing protein</fullName>
    </recommendedName>
</protein>
<dbReference type="Proteomes" id="UP001200741">
    <property type="component" value="Unassembled WGS sequence"/>
</dbReference>
<feature type="domain" description="Calx-beta" evidence="6">
    <location>
        <begin position="190"/>
        <end position="279"/>
    </location>
</feature>
<dbReference type="EMBL" id="JAJTWU010000002">
    <property type="protein sequence ID" value="MCE4553643.1"/>
    <property type="molecule type" value="Genomic_DNA"/>
</dbReference>
<feature type="signal peptide" evidence="5">
    <location>
        <begin position="1"/>
        <end position="29"/>
    </location>
</feature>
<evidence type="ECO:0000256" key="1">
    <source>
        <dbReference type="ARBA" id="ARBA00022729"/>
    </source>
</evidence>
<evidence type="ECO:0000256" key="4">
    <source>
        <dbReference type="ARBA" id="ARBA00023065"/>
    </source>
</evidence>
<sequence>MSISLPGALWARRLLAALAGALLLPAAWAQQHIVIENLATLEGPAGERVIELPIGYTDGIAAGAVDFDRTARARQTIRLRARTIVAEGADFAPATAGSSCTAGVDYIAFAGRDITIPQGTPWGAVKVPVTVCGDARVEATEHLFVALECLSGALCTERSVGIVTLRNDDGPPAVSVGDISLSEPSSGTREATFTLRLSHPAPVEASLRYQTEDGSAVAFACRTTGTLVLCSGDYHARSGTLTLPVGATEATITVRVLADRVREEDERFRLRLSAPVNATLSRALALATVRDLTLEPLVGSFLLSADGPSPAPSPQARTLNLEWAPPAGLSASSLRTLDLRLQGLGGGGEFLRWHRDGNRWAACRHSHGTPGADSTRRLTRLDAVCRPAPELAAARVRQADGRLLVTLPLPAAAKPAGYAVDIGTADDFGNETALVHAGEFTP</sequence>
<feature type="domain" description="Calx-beta" evidence="6">
    <location>
        <begin position="95"/>
        <end position="151"/>
    </location>
</feature>
<name>A0ABS8XP80_9BURK</name>
<dbReference type="InterPro" id="IPR038081">
    <property type="entry name" value="CalX-like_sf"/>
</dbReference>
<dbReference type="PANTHER" id="PTHR11878">
    <property type="entry name" value="SODIUM/CALCIUM EXCHANGER"/>
    <property type="match status" value="1"/>
</dbReference>
<keyword evidence="1 5" id="KW-0732">Signal</keyword>
<dbReference type="InterPro" id="IPR051171">
    <property type="entry name" value="CaCA"/>
</dbReference>
<accession>A0ABS8XP80</accession>
<evidence type="ECO:0000256" key="2">
    <source>
        <dbReference type="ARBA" id="ARBA00022737"/>
    </source>
</evidence>
<evidence type="ECO:0000259" key="6">
    <source>
        <dbReference type="Pfam" id="PF03160"/>
    </source>
</evidence>
<dbReference type="SUPFAM" id="SSF141072">
    <property type="entry name" value="CalX-like"/>
    <property type="match status" value="2"/>
</dbReference>
<reference evidence="7 8" key="1">
    <citation type="submission" date="2021-12" db="EMBL/GenBank/DDBJ databases">
        <title>Genome seq of P8.</title>
        <authorList>
            <person name="Seo T."/>
        </authorList>
    </citation>
    <scope>NUCLEOTIDE SEQUENCE [LARGE SCALE GENOMIC DNA]</scope>
    <source>
        <strain evidence="7 8">P8</strain>
    </source>
</reference>
<evidence type="ECO:0000256" key="5">
    <source>
        <dbReference type="SAM" id="SignalP"/>
    </source>
</evidence>